<dbReference type="InterPro" id="IPR005496">
    <property type="entry name" value="Integral_membrane_TerC"/>
</dbReference>
<organism evidence="8 9">
    <name type="scientific">Jiangella mangrovi</name>
    <dbReference type="NCBI Taxonomy" id="1524084"/>
    <lineage>
        <taxon>Bacteria</taxon>
        <taxon>Bacillati</taxon>
        <taxon>Actinomycetota</taxon>
        <taxon>Actinomycetes</taxon>
        <taxon>Jiangellales</taxon>
        <taxon>Jiangellaceae</taxon>
        <taxon>Jiangella</taxon>
    </lineage>
</organism>
<evidence type="ECO:0000256" key="1">
    <source>
        <dbReference type="ARBA" id="ARBA00004141"/>
    </source>
</evidence>
<dbReference type="GO" id="GO:0016020">
    <property type="term" value="C:membrane"/>
    <property type="evidence" value="ECO:0007669"/>
    <property type="project" value="UniProtKB-SubCell"/>
</dbReference>
<dbReference type="PANTHER" id="PTHR30238">
    <property type="entry name" value="MEMBRANE BOUND PREDICTED REDOX MODULATOR"/>
    <property type="match status" value="1"/>
</dbReference>
<protein>
    <submittedName>
        <fullName evidence="8">Tellurite resistance protein TerC</fullName>
    </submittedName>
</protein>
<dbReference type="InterPro" id="IPR022369">
    <property type="entry name" value="Integral_membrane_TerC_rswitch"/>
</dbReference>
<keyword evidence="3 7" id="KW-0812">Transmembrane</keyword>
<feature type="compositionally biased region" description="Low complexity" evidence="6">
    <location>
        <begin position="346"/>
        <end position="368"/>
    </location>
</feature>
<evidence type="ECO:0000256" key="6">
    <source>
        <dbReference type="SAM" id="MobiDB-lite"/>
    </source>
</evidence>
<evidence type="ECO:0000256" key="2">
    <source>
        <dbReference type="ARBA" id="ARBA00007511"/>
    </source>
</evidence>
<comment type="caution">
    <text evidence="8">The sequence shown here is derived from an EMBL/GenBank/DDBJ whole genome shotgun (WGS) entry which is preliminary data.</text>
</comment>
<sequence length="380" mass="41586">MLNLPVWFEIGTFVVLILLLVLDLLIVTRRPHAPSIREASLWVAFYVGLAVVFGIVLGFVGHGQASGEFFAGWLTEYSLSVDNLFIFVIIMAQFRVPRQFQQSVLMFGILTAIVLRGVFILLGAALINQFAWVFYIFGAFLVYTAVKLANQQVHHEEHDDEYENAFVRRAQKVLPMTQEYHGIKLRIRENGKRLYTPMLIVFLSIASADLLFAVDSIPAIFGLTQEAFIVFTANIFALMGLRQLYFLIGGLLQKLVYLSAGLAVILAFIGVKLVLHALHENNLPFINGGEPFHNVPEVPIWLSLTVILSTLVVTTILSLLKSRSDERKAAQAGALAAGPGAGSASGSGSPSAEVSESPSSADDAAATADEVDGQRVDDHR</sequence>
<evidence type="ECO:0000256" key="3">
    <source>
        <dbReference type="ARBA" id="ARBA00022692"/>
    </source>
</evidence>
<feature type="transmembrane region" description="Helical" evidence="7">
    <location>
        <begin position="39"/>
        <end position="61"/>
    </location>
</feature>
<gene>
    <name evidence="8" type="ORF">HD601_004198</name>
</gene>
<keyword evidence="5 7" id="KW-0472">Membrane</keyword>
<accession>A0A7W9GTQ7</accession>
<dbReference type="Proteomes" id="UP000542813">
    <property type="component" value="Unassembled WGS sequence"/>
</dbReference>
<feature type="transmembrane region" description="Helical" evidence="7">
    <location>
        <begin position="194"/>
        <end position="221"/>
    </location>
</feature>
<evidence type="ECO:0000313" key="9">
    <source>
        <dbReference type="Proteomes" id="UP000542813"/>
    </source>
</evidence>
<feature type="transmembrane region" description="Helical" evidence="7">
    <location>
        <begin position="255"/>
        <end position="278"/>
    </location>
</feature>
<evidence type="ECO:0000313" key="8">
    <source>
        <dbReference type="EMBL" id="MBB5789623.1"/>
    </source>
</evidence>
<dbReference type="PANTHER" id="PTHR30238:SF0">
    <property type="entry name" value="THYLAKOID MEMBRANE PROTEIN TERC, CHLOROPLASTIC"/>
    <property type="match status" value="1"/>
</dbReference>
<dbReference type="EMBL" id="JACHMM010000001">
    <property type="protein sequence ID" value="MBB5789623.1"/>
    <property type="molecule type" value="Genomic_DNA"/>
</dbReference>
<feature type="transmembrane region" description="Helical" evidence="7">
    <location>
        <begin position="6"/>
        <end position="27"/>
    </location>
</feature>
<evidence type="ECO:0000256" key="5">
    <source>
        <dbReference type="ARBA" id="ARBA00023136"/>
    </source>
</evidence>
<dbReference type="AlphaFoldDB" id="A0A7W9GTQ7"/>
<comment type="subcellular location">
    <subcellularLocation>
        <location evidence="1">Membrane</location>
        <topology evidence="1">Multi-pass membrane protein</topology>
    </subcellularLocation>
</comment>
<proteinExistence type="inferred from homology"/>
<keyword evidence="4 7" id="KW-1133">Transmembrane helix</keyword>
<feature type="transmembrane region" description="Helical" evidence="7">
    <location>
        <begin position="298"/>
        <end position="320"/>
    </location>
</feature>
<dbReference type="Pfam" id="PF03741">
    <property type="entry name" value="TerC"/>
    <property type="match status" value="1"/>
</dbReference>
<feature type="transmembrane region" description="Helical" evidence="7">
    <location>
        <begin position="227"/>
        <end position="248"/>
    </location>
</feature>
<comment type="similarity">
    <text evidence="2">Belongs to the TerC family.</text>
</comment>
<evidence type="ECO:0000256" key="4">
    <source>
        <dbReference type="ARBA" id="ARBA00022989"/>
    </source>
</evidence>
<feature type="transmembrane region" description="Helical" evidence="7">
    <location>
        <begin position="132"/>
        <end position="149"/>
    </location>
</feature>
<reference evidence="8 9" key="1">
    <citation type="submission" date="2020-08" db="EMBL/GenBank/DDBJ databases">
        <title>Sequencing the genomes of 1000 actinobacteria strains.</title>
        <authorList>
            <person name="Klenk H.-P."/>
        </authorList>
    </citation>
    <scope>NUCLEOTIDE SEQUENCE [LARGE SCALE GENOMIC DNA]</scope>
    <source>
        <strain evidence="8 9">DSM 102122</strain>
    </source>
</reference>
<evidence type="ECO:0000256" key="7">
    <source>
        <dbReference type="SAM" id="Phobius"/>
    </source>
</evidence>
<feature type="transmembrane region" description="Helical" evidence="7">
    <location>
        <begin position="73"/>
        <end position="92"/>
    </location>
</feature>
<feature type="transmembrane region" description="Helical" evidence="7">
    <location>
        <begin position="104"/>
        <end position="126"/>
    </location>
</feature>
<keyword evidence="9" id="KW-1185">Reference proteome</keyword>
<feature type="region of interest" description="Disordered" evidence="6">
    <location>
        <begin position="331"/>
        <end position="380"/>
    </location>
</feature>
<dbReference type="NCBIfam" id="TIGR03718">
    <property type="entry name" value="R_switched_Alx"/>
    <property type="match status" value="1"/>
</dbReference>
<name>A0A7W9GTQ7_9ACTN</name>